<name>A0A0F2TIQ3_STRR3</name>
<organism evidence="2 3">
    <name type="scientific">Streptomyces rubellomurinus (strain ATCC 31215)</name>
    <dbReference type="NCBI Taxonomy" id="359131"/>
    <lineage>
        <taxon>Bacteria</taxon>
        <taxon>Bacillati</taxon>
        <taxon>Actinomycetota</taxon>
        <taxon>Actinomycetes</taxon>
        <taxon>Kitasatosporales</taxon>
        <taxon>Streptomycetaceae</taxon>
        <taxon>Streptomyces</taxon>
    </lineage>
</organism>
<dbReference type="PANTHER" id="PTHR36507">
    <property type="entry name" value="BLL1555 PROTEIN"/>
    <property type="match status" value="1"/>
</dbReference>
<feature type="domain" description="EfeO-type cupredoxin-like" evidence="1">
    <location>
        <begin position="2"/>
        <end position="72"/>
    </location>
</feature>
<evidence type="ECO:0000313" key="3">
    <source>
        <dbReference type="Proteomes" id="UP000033699"/>
    </source>
</evidence>
<accession>A0A0F2TIQ3</accession>
<comment type="caution">
    <text evidence="2">The sequence shown here is derived from an EMBL/GenBank/DDBJ whole genome shotgun (WGS) entry which is preliminary data.</text>
</comment>
<sequence>MFQPADFTVPAGTRLTVVNADTVSHTLTAQDSSFDTGPIAPGASAVLTAPVRPGDYPYRCTFHHFMRGTLTVA</sequence>
<dbReference type="InterPro" id="IPR008972">
    <property type="entry name" value="Cupredoxin"/>
</dbReference>
<dbReference type="PANTHER" id="PTHR36507:SF1">
    <property type="entry name" value="BLL1555 PROTEIN"/>
    <property type="match status" value="1"/>
</dbReference>
<protein>
    <recommendedName>
        <fullName evidence="1">EfeO-type cupredoxin-like domain-containing protein</fullName>
    </recommendedName>
</protein>
<keyword evidence="3" id="KW-1185">Reference proteome</keyword>
<proteinExistence type="predicted"/>
<evidence type="ECO:0000259" key="1">
    <source>
        <dbReference type="Pfam" id="PF13473"/>
    </source>
</evidence>
<evidence type="ECO:0000313" key="2">
    <source>
        <dbReference type="EMBL" id="KJS63029.1"/>
    </source>
</evidence>
<dbReference type="Pfam" id="PF13473">
    <property type="entry name" value="Cupredoxin_1"/>
    <property type="match status" value="1"/>
</dbReference>
<gene>
    <name evidence="2" type="ORF">VM95_05835</name>
</gene>
<dbReference type="Gene3D" id="2.60.40.420">
    <property type="entry name" value="Cupredoxins - blue copper proteins"/>
    <property type="match status" value="1"/>
</dbReference>
<dbReference type="InterPro" id="IPR028096">
    <property type="entry name" value="EfeO_Cupredoxin"/>
</dbReference>
<dbReference type="EMBL" id="JZKH01000007">
    <property type="protein sequence ID" value="KJS63029.1"/>
    <property type="molecule type" value="Genomic_DNA"/>
</dbReference>
<dbReference type="Proteomes" id="UP000033699">
    <property type="component" value="Unassembled WGS sequence"/>
</dbReference>
<dbReference type="InterPro" id="IPR052721">
    <property type="entry name" value="ET_Amicyanin"/>
</dbReference>
<dbReference type="SUPFAM" id="SSF49503">
    <property type="entry name" value="Cupredoxins"/>
    <property type="match status" value="1"/>
</dbReference>
<dbReference type="AlphaFoldDB" id="A0A0F2TIQ3"/>
<reference evidence="2 3" key="1">
    <citation type="submission" date="2015-02" db="EMBL/GenBank/DDBJ databases">
        <authorList>
            <person name="Ju K.-S."/>
            <person name="Doroghazi J.R."/>
            <person name="Metcalf W."/>
        </authorList>
    </citation>
    <scope>NUCLEOTIDE SEQUENCE [LARGE SCALE GENOMIC DNA]</scope>
    <source>
        <strain evidence="2 3">ATCC 31215</strain>
    </source>
</reference>
<dbReference type="PATRIC" id="fig|359131.3.peg.6254"/>